<reference evidence="2 3" key="1">
    <citation type="submission" date="2020-04" db="EMBL/GenBank/DDBJ databases">
        <title>Plant growth promoting and environmental Bacillus: genomic and epigenetic comparison.</title>
        <authorList>
            <person name="Reva O.N."/>
            <person name="Lutz S."/>
            <person name="Ahrens C.H."/>
        </authorList>
    </citation>
    <scope>NUCLEOTIDE SEQUENCE [LARGE SCALE GENOMIC DNA]</scope>
    <source>
        <strain evidence="2 3">UCMB5075</strain>
    </source>
</reference>
<sequence length="221" mass="25935">MAQPRPWLDEIIDALKELGGHGTLLDITEKIIERNVMDFNANPLFRERIRGTIYNHTSDGTYYKGEVGGEKDIFYSFAGLGKGHWGLRDYEPTEETVDITEDDMGFEEGKKKLKQHIVRERNPQVIKLAKERFKQAHGRLFCEVCNFDFYETYDELGEDFIEGHHTIPVSELEEGQKTRVEDIALVCSNCHKMLHRRRPWLKKEELMKLINVYREKETIFP</sequence>
<dbReference type="GO" id="GO:0004519">
    <property type="term" value="F:endonuclease activity"/>
    <property type="evidence" value="ECO:0007669"/>
    <property type="project" value="UniProtKB-KW"/>
</dbReference>
<protein>
    <submittedName>
        <fullName evidence="2">Hnh endonuclease</fullName>
    </submittedName>
</protein>
<dbReference type="Pfam" id="PF01844">
    <property type="entry name" value="HNH"/>
    <property type="match status" value="1"/>
</dbReference>
<evidence type="ECO:0000313" key="2">
    <source>
        <dbReference type="EMBL" id="QJC95407.1"/>
    </source>
</evidence>
<organism evidence="2 3">
    <name type="scientific">Bacillus mojavensis</name>
    <dbReference type="NCBI Taxonomy" id="72360"/>
    <lineage>
        <taxon>Bacteria</taxon>
        <taxon>Bacillati</taxon>
        <taxon>Bacillota</taxon>
        <taxon>Bacilli</taxon>
        <taxon>Bacillales</taxon>
        <taxon>Bacillaceae</taxon>
        <taxon>Bacillus</taxon>
    </lineage>
</organism>
<accession>A0ABX6LUJ8</accession>
<name>A0ABX6LUJ8_BACMO</name>
<dbReference type="EMBL" id="CP051464">
    <property type="protein sequence ID" value="QJC95407.1"/>
    <property type="molecule type" value="Genomic_DNA"/>
</dbReference>
<evidence type="ECO:0000313" key="3">
    <source>
        <dbReference type="Proteomes" id="UP000501048"/>
    </source>
</evidence>
<dbReference type="InterPro" id="IPR003615">
    <property type="entry name" value="HNH_nuc"/>
</dbReference>
<evidence type="ECO:0000259" key="1">
    <source>
        <dbReference type="Pfam" id="PF01844"/>
    </source>
</evidence>
<dbReference type="GeneID" id="76981620"/>
<dbReference type="RefSeq" id="WP_168747256.1">
    <property type="nucleotide sequence ID" value="NZ_CP051464.1"/>
</dbReference>
<keyword evidence="2" id="KW-0255">Endonuclease</keyword>
<keyword evidence="2" id="KW-0378">Hydrolase</keyword>
<proteinExistence type="predicted"/>
<dbReference type="CDD" id="cd00085">
    <property type="entry name" value="HNHc"/>
    <property type="match status" value="1"/>
</dbReference>
<dbReference type="Proteomes" id="UP000501048">
    <property type="component" value="Chromosome"/>
</dbReference>
<keyword evidence="2" id="KW-0540">Nuclease</keyword>
<keyword evidence="3" id="KW-1185">Reference proteome</keyword>
<feature type="domain" description="HNH" evidence="1">
    <location>
        <begin position="142"/>
        <end position="197"/>
    </location>
</feature>
<gene>
    <name evidence="2" type="ORF">HC660_09290</name>
</gene>
<dbReference type="InterPro" id="IPR002711">
    <property type="entry name" value="HNH"/>
</dbReference>